<dbReference type="SMART" id="SM00353">
    <property type="entry name" value="HLH"/>
    <property type="match status" value="1"/>
</dbReference>
<evidence type="ECO:0000259" key="4">
    <source>
        <dbReference type="PROSITE" id="PS50888"/>
    </source>
</evidence>
<dbReference type="SUPFAM" id="SSF47459">
    <property type="entry name" value="HLH, helix-loop-helix DNA-binding domain"/>
    <property type="match status" value="1"/>
</dbReference>
<dbReference type="STRING" id="7375.A0A0L0C5A2"/>
<dbReference type="OrthoDB" id="5964374at2759"/>
<feature type="region of interest" description="Disordered" evidence="3">
    <location>
        <begin position="558"/>
        <end position="581"/>
    </location>
</feature>
<dbReference type="GO" id="GO:0046983">
    <property type="term" value="F:protein dimerization activity"/>
    <property type="evidence" value="ECO:0007669"/>
    <property type="project" value="InterPro"/>
</dbReference>
<dbReference type="InterPro" id="IPR036638">
    <property type="entry name" value="HLH_DNA-bd_sf"/>
</dbReference>
<keyword evidence="6" id="KW-1185">Reference proteome</keyword>
<dbReference type="PANTHER" id="PTHR45851">
    <property type="entry name" value="MYC PROTO-ONCOGENE"/>
    <property type="match status" value="1"/>
</dbReference>
<proteinExistence type="predicted"/>
<feature type="compositionally biased region" description="Polar residues" evidence="3">
    <location>
        <begin position="204"/>
        <end position="213"/>
    </location>
</feature>
<feature type="domain" description="BHLH" evidence="4">
    <location>
        <begin position="689"/>
        <end position="741"/>
    </location>
</feature>
<name>A0A0L0C5A2_LUCCU</name>
<evidence type="ECO:0000313" key="5">
    <source>
        <dbReference type="EMBL" id="KNC27417.1"/>
    </source>
</evidence>
<evidence type="ECO:0000256" key="3">
    <source>
        <dbReference type="SAM" id="MobiDB-lite"/>
    </source>
</evidence>
<feature type="compositionally biased region" description="Low complexity" evidence="3">
    <location>
        <begin position="436"/>
        <end position="449"/>
    </location>
</feature>
<accession>A0A0L0C5A2</accession>
<evidence type="ECO:0000256" key="1">
    <source>
        <dbReference type="ARBA" id="ARBA00023125"/>
    </source>
</evidence>
<feature type="compositionally biased region" description="Low complexity" evidence="3">
    <location>
        <begin position="220"/>
        <end position="233"/>
    </location>
</feature>
<feature type="region of interest" description="Disordered" evidence="3">
    <location>
        <begin position="158"/>
        <end position="239"/>
    </location>
</feature>
<dbReference type="InterPro" id="IPR050433">
    <property type="entry name" value="Myc_transcription_factors"/>
</dbReference>
<evidence type="ECO:0000313" key="6">
    <source>
        <dbReference type="Proteomes" id="UP000037069"/>
    </source>
</evidence>
<dbReference type="FunFam" id="4.10.280.10:FF:000019">
    <property type="entry name" value="Myc proto-oncogene protein"/>
    <property type="match status" value="1"/>
</dbReference>
<dbReference type="OMA" id="GDCMWSA"/>
<dbReference type="GO" id="GO:0003677">
    <property type="term" value="F:DNA binding"/>
    <property type="evidence" value="ECO:0007669"/>
    <property type="project" value="UniProtKB-KW"/>
</dbReference>
<feature type="compositionally biased region" description="Basic and acidic residues" evidence="3">
    <location>
        <begin position="472"/>
        <end position="485"/>
    </location>
</feature>
<sequence length="776" mass="85942">MAKLCSPYGTSPNSSFLSELSVNGFSDDFHRIQPDSFDLIFDDLPSIYGDIQKMESDNGFSSYGSDMDLDMDVKTEVRNTDLMWWTAPPTTILSTSASSMSSDISSGVSLAAVMGGSAHNSNSPQTPSLQIKVEKEELYAPTVVTAKKVNPMKFKQDTVQIKQEPTDDVEQQLAHHQIPNSKTTPTAATQTTSTQQPHPVMLVSTANINNIPPGTSLLRKSQQQQQQKKSQQQTRGTLHITKRGDQLLPSANAINTSNHIISTDSTSLFNTSASSTNSLLYQRPDTPHSLDDDCSTTEFKHNVDLRACVMGSNNISLTEEHEFVKNVSQDALDTSKKLIDTRRYMGSNNIFLTEKQEFVKNVSQELQDTSKKQIDTRLAINYSFVDVLDVINNTGEYLKTPTTTTSSSSSGFSSYHSAHNNGSMRSSESVSDEESTMGSSSSSLLDEISYGAGGVSPVSSQSSNSSTQHYMQHRDHSYTRCKDGMDDLSTNLETPSDSEEEIDVVSINDKKLPTNPSDKDRRVLQTKVADKFSAARIVKNPNGLRTIPPRRGSYEFPYTPASSSPVKSVNNSRFPSPSATPYQNQYTTKYVQQQQQMMAVVVSDSSTGVPINTLSSNDKSRKRLLANAANNSNLLNSSELSASVTSVVSMPPTKKHRGKKTKHLVTAVQLPNGILKRHYSVDETADTIEKRNLHNDMERQRRIGLKNLFEALKKQIPSIKDKERAPKVNILREAAKLCEALTREDQQLMEQKAKLKEELRRKREILAKLRAAQQLD</sequence>
<dbReference type="AlphaFoldDB" id="A0A0L0C5A2"/>
<organism evidence="5 6">
    <name type="scientific">Lucilia cuprina</name>
    <name type="common">Green bottle fly</name>
    <name type="synonym">Australian sheep blowfly</name>
    <dbReference type="NCBI Taxonomy" id="7375"/>
    <lineage>
        <taxon>Eukaryota</taxon>
        <taxon>Metazoa</taxon>
        <taxon>Ecdysozoa</taxon>
        <taxon>Arthropoda</taxon>
        <taxon>Hexapoda</taxon>
        <taxon>Insecta</taxon>
        <taxon>Pterygota</taxon>
        <taxon>Neoptera</taxon>
        <taxon>Endopterygota</taxon>
        <taxon>Diptera</taxon>
        <taxon>Brachycera</taxon>
        <taxon>Muscomorpha</taxon>
        <taxon>Oestroidea</taxon>
        <taxon>Calliphoridae</taxon>
        <taxon>Luciliinae</taxon>
        <taxon>Lucilia</taxon>
    </lineage>
</organism>
<dbReference type="EMBL" id="JRES01000902">
    <property type="protein sequence ID" value="KNC27417.1"/>
    <property type="molecule type" value="Genomic_DNA"/>
</dbReference>
<keyword evidence="2" id="KW-0175">Coiled coil</keyword>
<comment type="caution">
    <text evidence="5">The sequence shown here is derived from an EMBL/GenBank/DDBJ whole genome shotgun (WGS) entry which is preliminary data.</text>
</comment>
<feature type="region of interest" description="Disordered" evidence="3">
    <location>
        <begin position="400"/>
        <end position="501"/>
    </location>
</feature>
<gene>
    <name evidence="5" type="ORF">FF38_06542</name>
</gene>
<feature type="compositionally biased region" description="Low complexity" evidence="3">
    <location>
        <begin position="400"/>
        <end position="417"/>
    </location>
</feature>
<dbReference type="InterPro" id="IPR011598">
    <property type="entry name" value="bHLH_dom"/>
</dbReference>
<feature type="coiled-coil region" evidence="2">
    <location>
        <begin position="731"/>
        <end position="775"/>
    </location>
</feature>
<feature type="compositionally biased region" description="Polar residues" evidence="3">
    <location>
        <begin position="418"/>
        <end position="428"/>
    </location>
</feature>
<dbReference type="PROSITE" id="PS50888">
    <property type="entry name" value="BHLH"/>
    <property type="match status" value="1"/>
</dbReference>
<dbReference type="Gene3D" id="4.10.280.10">
    <property type="entry name" value="Helix-loop-helix DNA-binding domain"/>
    <property type="match status" value="1"/>
</dbReference>
<feature type="compositionally biased region" description="Low complexity" evidence="3">
    <location>
        <begin position="183"/>
        <end position="197"/>
    </location>
</feature>
<dbReference type="CDD" id="cd11400">
    <property type="entry name" value="bHLHzip_Myc"/>
    <property type="match status" value="1"/>
</dbReference>
<dbReference type="Proteomes" id="UP000037069">
    <property type="component" value="Unassembled WGS sequence"/>
</dbReference>
<feature type="compositionally biased region" description="Low complexity" evidence="3">
    <location>
        <begin position="456"/>
        <end position="466"/>
    </location>
</feature>
<feature type="compositionally biased region" description="Polar residues" evidence="3">
    <location>
        <begin position="560"/>
        <end position="581"/>
    </location>
</feature>
<protein>
    <submittedName>
        <fullName evidence="5">Myc protein</fullName>
    </submittedName>
</protein>
<dbReference type="Pfam" id="PF00010">
    <property type="entry name" value="HLH"/>
    <property type="match status" value="1"/>
</dbReference>
<evidence type="ECO:0000256" key="2">
    <source>
        <dbReference type="SAM" id="Coils"/>
    </source>
</evidence>
<keyword evidence="1" id="KW-0238">DNA-binding</keyword>
<reference evidence="5 6" key="1">
    <citation type="journal article" date="2015" name="Nat. Commun.">
        <title>Lucilia cuprina genome unlocks parasitic fly biology to underpin future interventions.</title>
        <authorList>
            <person name="Anstead C.A."/>
            <person name="Korhonen P.K."/>
            <person name="Young N.D."/>
            <person name="Hall R.S."/>
            <person name="Jex A.R."/>
            <person name="Murali S.C."/>
            <person name="Hughes D.S."/>
            <person name="Lee S.F."/>
            <person name="Perry T."/>
            <person name="Stroehlein A.J."/>
            <person name="Ansell B.R."/>
            <person name="Breugelmans B."/>
            <person name="Hofmann A."/>
            <person name="Qu J."/>
            <person name="Dugan S."/>
            <person name="Lee S.L."/>
            <person name="Chao H."/>
            <person name="Dinh H."/>
            <person name="Han Y."/>
            <person name="Doddapaneni H.V."/>
            <person name="Worley K.C."/>
            <person name="Muzny D.M."/>
            <person name="Ioannidis P."/>
            <person name="Waterhouse R.M."/>
            <person name="Zdobnov E.M."/>
            <person name="James P.J."/>
            <person name="Bagnall N.H."/>
            <person name="Kotze A.C."/>
            <person name="Gibbs R.A."/>
            <person name="Richards S."/>
            <person name="Batterham P."/>
            <person name="Gasser R.B."/>
        </authorList>
    </citation>
    <scope>NUCLEOTIDE SEQUENCE [LARGE SCALE GENOMIC DNA]</scope>
    <source>
        <strain evidence="5 6">LS</strain>
        <tissue evidence="5">Full body</tissue>
    </source>
</reference>